<dbReference type="RefSeq" id="WP_232736450.1">
    <property type="nucleotide sequence ID" value="NZ_CP076459.1"/>
</dbReference>
<accession>A0A8F1MAB9</accession>
<evidence type="ECO:0000313" key="1">
    <source>
        <dbReference type="EMBL" id="QWQ31702.1"/>
    </source>
</evidence>
<dbReference type="AlphaFoldDB" id="A0A8F1MAB9"/>
<dbReference type="EMBL" id="CP076459">
    <property type="protein sequence ID" value="QWQ31702.1"/>
    <property type="molecule type" value="Genomic_DNA"/>
</dbReference>
<gene>
    <name evidence="1" type="ORF">KOY49_01680</name>
</gene>
<organism evidence="1 2">
    <name type="scientific">Candidatus Minimicrobia vallesae</name>
    <dbReference type="NCBI Taxonomy" id="2841264"/>
    <lineage>
        <taxon>Bacteria</taxon>
        <taxon>Candidatus Saccharimonadota</taxon>
        <taxon>Candidatus Saccharimonadota incertae sedis</taxon>
        <taxon>Candidatus Minimicrobia</taxon>
    </lineage>
</organism>
<dbReference type="KEGG" id="mvl:KOY49_01680"/>
<name>A0A8F1MAB9_9BACT</name>
<protein>
    <submittedName>
        <fullName evidence="1">Uncharacterized protein</fullName>
    </submittedName>
</protein>
<evidence type="ECO:0000313" key="2">
    <source>
        <dbReference type="Proteomes" id="UP000677117"/>
    </source>
</evidence>
<sequence>MTTPSGLLTFFDKHDGELVRPDNPTYAVLDVSGMKIAAATLEKIPPELF</sequence>
<dbReference type="Proteomes" id="UP000677117">
    <property type="component" value="Chromosome"/>
</dbReference>
<keyword evidence="2" id="KW-1185">Reference proteome</keyword>
<reference evidence="1" key="1">
    <citation type="submission" date="2021-06" db="EMBL/GenBank/DDBJ databases">
        <title>An adapted protocol for Saccharibacteria cultivation: two new species join this phylum of Candidate Phyla Radiations.</title>
        <authorList>
            <person name="Ibrahim A."/>
            <person name="Maatouk M."/>
            <person name="Raoult D."/>
            <person name="Bittar F."/>
        </authorList>
    </citation>
    <scope>NUCLEOTIDE SEQUENCE</scope>
    <source>
        <strain evidence="1">IHU2</strain>
    </source>
</reference>
<proteinExistence type="predicted"/>